<dbReference type="PANTHER" id="PTHR21363">
    <property type="entry name" value="PREPHENATE DEHYDROGENASE"/>
    <property type="match status" value="1"/>
</dbReference>
<dbReference type="UniPathway" id="UPA00122">
    <property type="reaction ID" value="UER00961"/>
</dbReference>
<name>A0A2T4UAE6_9BACI</name>
<dbReference type="FunFam" id="3.40.50.720:FF:000208">
    <property type="entry name" value="Prephenate dehydrogenase"/>
    <property type="match status" value="1"/>
</dbReference>
<dbReference type="InterPro" id="IPR036291">
    <property type="entry name" value="NAD(P)-bd_dom_sf"/>
</dbReference>
<dbReference type="InterPro" id="IPR002912">
    <property type="entry name" value="ACT_dom"/>
</dbReference>
<dbReference type="Gene3D" id="1.10.3660.10">
    <property type="entry name" value="6-phosphogluconate dehydrogenase C-terminal like domain"/>
    <property type="match status" value="1"/>
</dbReference>
<keyword evidence="14" id="KW-1185">Reference proteome</keyword>
<dbReference type="EC" id="1.3.1.12" evidence="3"/>
<dbReference type="OrthoDB" id="9802008at2"/>
<dbReference type="NCBIfam" id="NF005107">
    <property type="entry name" value="PRK06545.1-5"/>
    <property type="match status" value="1"/>
</dbReference>
<comment type="catalytic activity">
    <reaction evidence="10">
        <text>prephenate + NAD(+) = 3-(4-hydroxyphenyl)pyruvate + CO2 + NADH</text>
        <dbReference type="Rhea" id="RHEA:13869"/>
        <dbReference type="ChEBI" id="CHEBI:16526"/>
        <dbReference type="ChEBI" id="CHEBI:29934"/>
        <dbReference type="ChEBI" id="CHEBI:36242"/>
        <dbReference type="ChEBI" id="CHEBI:57540"/>
        <dbReference type="ChEBI" id="CHEBI:57945"/>
        <dbReference type="EC" id="1.3.1.12"/>
    </reaction>
</comment>
<keyword evidence="8" id="KW-0520">NAD</keyword>
<dbReference type="GO" id="GO:0006571">
    <property type="term" value="P:tyrosine biosynthetic process"/>
    <property type="evidence" value="ECO:0007669"/>
    <property type="project" value="UniProtKB-UniPathway"/>
</dbReference>
<dbReference type="Proteomes" id="UP000240509">
    <property type="component" value="Unassembled WGS sequence"/>
</dbReference>
<feature type="domain" description="Prephenate/arogenate dehydrogenase" evidence="11">
    <location>
        <begin position="3"/>
        <end position="292"/>
    </location>
</feature>
<evidence type="ECO:0000256" key="6">
    <source>
        <dbReference type="ARBA" id="ARBA00022605"/>
    </source>
</evidence>
<dbReference type="PANTHER" id="PTHR21363:SF0">
    <property type="entry name" value="PREPHENATE DEHYDROGENASE [NADP(+)]"/>
    <property type="match status" value="1"/>
</dbReference>
<reference evidence="13 14" key="1">
    <citation type="submission" date="2018-03" db="EMBL/GenBank/DDBJ databases">
        <title>Alkalicoccus saliphilus sp. nov., isolated from a mineral pool.</title>
        <authorList>
            <person name="Zhao B."/>
        </authorList>
    </citation>
    <scope>NUCLEOTIDE SEQUENCE [LARGE SCALE GENOMIC DNA]</scope>
    <source>
        <strain evidence="13 14">6AG</strain>
    </source>
</reference>
<evidence type="ECO:0000256" key="2">
    <source>
        <dbReference type="ARBA" id="ARBA00007964"/>
    </source>
</evidence>
<keyword evidence="5" id="KW-0827">Tyrosine biosynthesis</keyword>
<comment type="caution">
    <text evidence="13">The sequence shown here is derived from an EMBL/GenBank/DDBJ whole genome shotgun (WGS) entry which is preliminary data.</text>
</comment>
<dbReference type="InterPro" id="IPR045865">
    <property type="entry name" value="ACT-like_dom_sf"/>
</dbReference>
<dbReference type="Pfam" id="PF02153">
    <property type="entry name" value="PDH_N"/>
    <property type="match status" value="1"/>
</dbReference>
<evidence type="ECO:0000259" key="12">
    <source>
        <dbReference type="PROSITE" id="PS51671"/>
    </source>
</evidence>
<dbReference type="PROSITE" id="PS51176">
    <property type="entry name" value="PDH_ADH"/>
    <property type="match status" value="1"/>
</dbReference>
<dbReference type="InterPro" id="IPR050812">
    <property type="entry name" value="Preph/Arog_dehydrog"/>
</dbReference>
<dbReference type="Gene3D" id="3.40.50.720">
    <property type="entry name" value="NAD(P)-binding Rossmann-like Domain"/>
    <property type="match status" value="1"/>
</dbReference>
<evidence type="ECO:0000256" key="5">
    <source>
        <dbReference type="ARBA" id="ARBA00022498"/>
    </source>
</evidence>
<sequence length="367" mass="40447">MKKTIFIIGLGLIGGSLALAVKETYPGAVIRGYDVNSRASRLADSLQVIDYAVSSIEEGVKDADIIILSAPVESSLSVLESLKSMDLKEGAVVTDVGSTKVSIVQKGRELQEKGVTFIGGHPMAGSHKTGVEASRSHLFENAFYILTPDKDTPASRLIQLQNLLKGTKARFIQIDAETHDRYAGMISHLPHIIAAALVHQLEKAGEKDPFVHQLAAGGFRDITRIASASPTMWRDILIHNRGPLLQMIGEWKSRMEEIETMVEDADTEEIFNFFEEAKAARDRLPSKKKGAMLPFYDLFVDIPDHPGVISDVTAILAEYAISITNIRIIEAREGIMGVLRLSFRSEEDLATAKNLLEEHMYETYESP</sequence>
<evidence type="ECO:0000256" key="10">
    <source>
        <dbReference type="ARBA" id="ARBA00049260"/>
    </source>
</evidence>
<gene>
    <name evidence="13" type="ORF">C6Y45_00165</name>
</gene>
<evidence type="ECO:0000256" key="1">
    <source>
        <dbReference type="ARBA" id="ARBA00005067"/>
    </source>
</evidence>
<evidence type="ECO:0000256" key="8">
    <source>
        <dbReference type="ARBA" id="ARBA00023027"/>
    </source>
</evidence>
<dbReference type="CDD" id="cd04909">
    <property type="entry name" value="ACT_PDH-BS"/>
    <property type="match status" value="1"/>
</dbReference>
<organism evidence="13 14">
    <name type="scientific">Alkalicoccus saliphilus</name>
    <dbReference type="NCBI Taxonomy" id="200989"/>
    <lineage>
        <taxon>Bacteria</taxon>
        <taxon>Bacillati</taxon>
        <taxon>Bacillota</taxon>
        <taxon>Bacilli</taxon>
        <taxon>Bacillales</taxon>
        <taxon>Bacillaceae</taxon>
        <taxon>Alkalicoccus</taxon>
    </lineage>
</organism>
<feature type="domain" description="ACT" evidence="12">
    <location>
        <begin position="297"/>
        <end position="367"/>
    </location>
</feature>
<accession>A0A2T4UAE6</accession>
<dbReference type="Pfam" id="PF20463">
    <property type="entry name" value="PDH_C"/>
    <property type="match status" value="1"/>
</dbReference>
<comment type="similarity">
    <text evidence="2">Belongs to the prephenate/arogenate dehydrogenase family.</text>
</comment>
<dbReference type="Pfam" id="PF01842">
    <property type="entry name" value="ACT"/>
    <property type="match status" value="1"/>
</dbReference>
<evidence type="ECO:0000256" key="9">
    <source>
        <dbReference type="ARBA" id="ARBA00023141"/>
    </source>
</evidence>
<dbReference type="InterPro" id="IPR046825">
    <property type="entry name" value="PDH_C"/>
</dbReference>
<protein>
    <recommendedName>
        <fullName evidence="4">Prephenate dehydrogenase</fullName>
        <ecNumber evidence="3">1.3.1.12</ecNumber>
    </recommendedName>
</protein>
<dbReference type="GO" id="GO:0008977">
    <property type="term" value="F:prephenate dehydrogenase (NAD+) activity"/>
    <property type="evidence" value="ECO:0007669"/>
    <property type="project" value="UniProtKB-EC"/>
</dbReference>
<dbReference type="SUPFAM" id="SSF51735">
    <property type="entry name" value="NAD(P)-binding Rossmann-fold domains"/>
    <property type="match status" value="1"/>
</dbReference>
<evidence type="ECO:0000256" key="4">
    <source>
        <dbReference type="ARBA" id="ARBA00016891"/>
    </source>
</evidence>
<evidence type="ECO:0000313" key="14">
    <source>
        <dbReference type="Proteomes" id="UP000240509"/>
    </source>
</evidence>
<dbReference type="InterPro" id="IPR046826">
    <property type="entry name" value="PDH_N"/>
</dbReference>
<dbReference type="FunFam" id="1.10.3660.10:FF:000003">
    <property type="entry name" value="Prephenate dehydrogenase"/>
    <property type="match status" value="1"/>
</dbReference>
<dbReference type="SUPFAM" id="SSF48179">
    <property type="entry name" value="6-phosphogluconate dehydrogenase C-terminal domain-like"/>
    <property type="match status" value="1"/>
</dbReference>
<keyword evidence="6" id="KW-0028">Amino-acid biosynthesis</keyword>
<evidence type="ECO:0000256" key="3">
    <source>
        <dbReference type="ARBA" id="ARBA00012068"/>
    </source>
</evidence>
<dbReference type="Gene3D" id="3.30.70.260">
    <property type="match status" value="1"/>
</dbReference>
<dbReference type="InterPro" id="IPR008927">
    <property type="entry name" value="6-PGluconate_DH-like_C_sf"/>
</dbReference>
<dbReference type="AlphaFoldDB" id="A0A2T4UAE6"/>
<dbReference type="PROSITE" id="PS51671">
    <property type="entry name" value="ACT"/>
    <property type="match status" value="1"/>
</dbReference>
<dbReference type="RefSeq" id="WP_107582743.1">
    <property type="nucleotide sequence ID" value="NZ_PZJJ01000001.1"/>
</dbReference>
<dbReference type="SUPFAM" id="SSF55021">
    <property type="entry name" value="ACT-like"/>
    <property type="match status" value="1"/>
</dbReference>
<dbReference type="InterPro" id="IPR003099">
    <property type="entry name" value="Prephen_DH"/>
</dbReference>
<proteinExistence type="inferred from homology"/>
<dbReference type="GO" id="GO:0070403">
    <property type="term" value="F:NAD+ binding"/>
    <property type="evidence" value="ECO:0007669"/>
    <property type="project" value="InterPro"/>
</dbReference>
<keyword evidence="9" id="KW-0057">Aromatic amino acid biosynthesis</keyword>
<evidence type="ECO:0000256" key="7">
    <source>
        <dbReference type="ARBA" id="ARBA00023002"/>
    </source>
</evidence>
<dbReference type="EMBL" id="PZJJ01000001">
    <property type="protein sequence ID" value="PTL40360.1"/>
    <property type="molecule type" value="Genomic_DNA"/>
</dbReference>
<dbReference type="GO" id="GO:0004665">
    <property type="term" value="F:prephenate dehydrogenase (NADP+) activity"/>
    <property type="evidence" value="ECO:0007669"/>
    <property type="project" value="InterPro"/>
</dbReference>
<evidence type="ECO:0000313" key="13">
    <source>
        <dbReference type="EMBL" id="PTL40360.1"/>
    </source>
</evidence>
<comment type="pathway">
    <text evidence="1">Amino-acid biosynthesis; L-tyrosine biosynthesis; (4-hydroxyphenyl)pyruvate from prephenate (NAD(+) route): step 1/1.</text>
</comment>
<keyword evidence="7" id="KW-0560">Oxidoreductase</keyword>
<evidence type="ECO:0000259" key="11">
    <source>
        <dbReference type="PROSITE" id="PS51176"/>
    </source>
</evidence>